<dbReference type="Proteomes" id="UP001293593">
    <property type="component" value="Unassembled WGS sequence"/>
</dbReference>
<keyword evidence="3" id="KW-0349">Heme</keyword>
<keyword evidence="9" id="KW-0503">Monooxygenase</keyword>
<keyword evidence="4" id="KW-0812">Transmembrane</keyword>
<evidence type="ECO:0000256" key="4">
    <source>
        <dbReference type="ARBA" id="ARBA00022692"/>
    </source>
</evidence>
<evidence type="ECO:0000256" key="2">
    <source>
        <dbReference type="ARBA" id="ARBA00010617"/>
    </source>
</evidence>
<keyword evidence="5" id="KW-0479">Metal-binding</keyword>
<gene>
    <name evidence="11" type="ORF">QN277_029303</name>
</gene>
<evidence type="ECO:0000313" key="11">
    <source>
        <dbReference type="EMBL" id="KAK4263956.1"/>
    </source>
</evidence>
<evidence type="ECO:0000256" key="5">
    <source>
        <dbReference type="ARBA" id="ARBA00022723"/>
    </source>
</evidence>
<evidence type="ECO:0000256" key="10">
    <source>
        <dbReference type="ARBA" id="ARBA00023136"/>
    </source>
</evidence>
<keyword evidence="6" id="KW-1133">Transmembrane helix</keyword>
<dbReference type="PANTHER" id="PTHR24282">
    <property type="entry name" value="CYTOCHROME P450 FAMILY MEMBER"/>
    <property type="match status" value="1"/>
</dbReference>
<evidence type="ECO:0000256" key="9">
    <source>
        <dbReference type="ARBA" id="ARBA00023033"/>
    </source>
</evidence>
<dbReference type="InterPro" id="IPR001128">
    <property type="entry name" value="Cyt_P450"/>
</dbReference>
<protein>
    <recommendedName>
        <fullName evidence="13">Cytochrome P450</fullName>
    </recommendedName>
</protein>
<reference evidence="11" key="1">
    <citation type="submission" date="2023-10" db="EMBL/GenBank/DDBJ databases">
        <title>Chromosome-level genome of the transformable northern wattle, Acacia crassicarpa.</title>
        <authorList>
            <person name="Massaro I."/>
            <person name="Sinha N.R."/>
            <person name="Poethig S."/>
            <person name="Leichty A.R."/>
        </authorList>
    </citation>
    <scope>NUCLEOTIDE SEQUENCE</scope>
    <source>
        <strain evidence="11">Acra3RX</strain>
        <tissue evidence="11">Leaf</tissue>
    </source>
</reference>
<dbReference type="GO" id="GO:0016020">
    <property type="term" value="C:membrane"/>
    <property type="evidence" value="ECO:0007669"/>
    <property type="project" value="UniProtKB-SubCell"/>
</dbReference>
<dbReference type="InterPro" id="IPR050665">
    <property type="entry name" value="Cytochrome_P450_Monooxygen"/>
</dbReference>
<keyword evidence="10" id="KW-0472">Membrane</keyword>
<dbReference type="GO" id="GO:0005506">
    <property type="term" value="F:iron ion binding"/>
    <property type="evidence" value="ECO:0007669"/>
    <property type="project" value="InterPro"/>
</dbReference>
<dbReference type="GO" id="GO:0004497">
    <property type="term" value="F:monooxygenase activity"/>
    <property type="evidence" value="ECO:0007669"/>
    <property type="project" value="UniProtKB-KW"/>
</dbReference>
<comment type="similarity">
    <text evidence="2">Belongs to the cytochrome P450 family.</text>
</comment>
<organism evidence="11 12">
    <name type="scientific">Acacia crassicarpa</name>
    <name type="common">northern wattle</name>
    <dbReference type="NCBI Taxonomy" id="499986"/>
    <lineage>
        <taxon>Eukaryota</taxon>
        <taxon>Viridiplantae</taxon>
        <taxon>Streptophyta</taxon>
        <taxon>Embryophyta</taxon>
        <taxon>Tracheophyta</taxon>
        <taxon>Spermatophyta</taxon>
        <taxon>Magnoliopsida</taxon>
        <taxon>eudicotyledons</taxon>
        <taxon>Gunneridae</taxon>
        <taxon>Pentapetalae</taxon>
        <taxon>rosids</taxon>
        <taxon>fabids</taxon>
        <taxon>Fabales</taxon>
        <taxon>Fabaceae</taxon>
        <taxon>Caesalpinioideae</taxon>
        <taxon>mimosoid clade</taxon>
        <taxon>Acacieae</taxon>
        <taxon>Acacia</taxon>
    </lineage>
</organism>
<evidence type="ECO:0008006" key="13">
    <source>
        <dbReference type="Google" id="ProtNLM"/>
    </source>
</evidence>
<dbReference type="SUPFAM" id="SSF48264">
    <property type="entry name" value="Cytochrome P450"/>
    <property type="match status" value="1"/>
</dbReference>
<comment type="subcellular location">
    <subcellularLocation>
        <location evidence="1">Membrane</location>
        <topology evidence="1">Single-pass membrane protein</topology>
    </subcellularLocation>
</comment>
<keyword evidence="12" id="KW-1185">Reference proteome</keyword>
<dbReference type="GO" id="GO:0016705">
    <property type="term" value="F:oxidoreductase activity, acting on paired donors, with incorporation or reduction of molecular oxygen"/>
    <property type="evidence" value="ECO:0007669"/>
    <property type="project" value="InterPro"/>
</dbReference>
<evidence type="ECO:0000256" key="8">
    <source>
        <dbReference type="ARBA" id="ARBA00023004"/>
    </source>
</evidence>
<proteinExistence type="inferred from homology"/>
<keyword evidence="8" id="KW-0408">Iron</keyword>
<dbReference type="Gene3D" id="1.10.630.10">
    <property type="entry name" value="Cytochrome P450"/>
    <property type="match status" value="1"/>
</dbReference>
<evidence type="ECO:0000256" key="7">
    <source>
        <dbReference type="ARBA" id="ARBA00023002"/>
    </source>
</evidence>
<dbReference type="Pfam" id="PF00067">
    <property type="entry name" value="p450"/>
    <property type="match status" value="1"/>
</dbReference>
<dbReference type="InterPro" id="IPR036396">
    <property type="entry name" value="Cyt_P450_sf"/>
</dbReference>
<keyword evidence="7" id="KW-0560">Oxidoreductase</keyword>
<accession>A0AAE1J7J3</accession>
<evidence type="ECO:0000256" key="1">
    <source>
        <dbReference type="ARBA" id="ARBA00004167"/>
    </source>
</evidence>
<dbReference type="GO" id="GO:0020037">
    <property type="term" value="F:heme binding"/>
    <property type="evidence" value="ECO:0007669"/>
    <property type="project" value="InterPro"/>
</dbReference>
<name>A0AAE1J7J3_9FABA</name>
<comment type="caution">
    <text evidence="11">The sequence shown here is derived from an EMBL/GenBank/DDBJ whole genome shotgun (WGS) entry which is preliminary data.</text>
</comment>
<dbReference type="PANTHER" id="PTHR24282:SF211">
    <property type="entry name" value="CYTOCHROME P450-RELATED"/>
    <property type="match status" value="1"/>
</dbReference>
<dbReference type="EMBL" id="JAWXYG010000009">
    <property type="protein sequence ID" value="KAK4263956.1"/>
    <property type="molecule type" value="Genomic_DNA"/>
</dbReference>
<dbReference type="AlphaFoldDB" id="A0AAE1J7J3"/>
<evidence type="ECO:0000256" key="6">
    <source>
        <dbReference type="ARBA" id="ARBA00022989"/>
    </source>
</evidence>
<evidence type="ECO:0000256" key="3">
    <source>
        <dbReference type="ARBA" id="ARBA00022617"/>
    </source>
</evidence>
<evidence type="ECO:0000313" key="12">
    <source>
        <dbReference type="Proteomes" id="UP001293593"/>
    </source>
</evidence>
<sequence>MILLFITLILILTYSVKIFISSFWVPWKIQSDFHKQGIRGPDYRPIVRNSGEIRWLYAESQSMPIPFGHDIIKRAIPFYHKWSNMYGKAFLYWFGSKARLAISDPDMVKEVFMNKGGEIGKVPYNPQSKLLFGQGLVGLEGDQWAFHRRIINQAFNLELIKGWVPDIAESVQKMLEKWEEIGGGREEFEVDVHKEMHDLSAEVISRAAFGSNYEEGKRIIILQEQQMHLFSQAIRSVYIPGFRYLPTKKNRDKMKLDKETRESV</sequence>